<dbReference type="InterPro" id="IPR015931">
    <property type="entry name" value="Acnase/IPM_dHydase_lsu_aba_1/3"/>
</dbReference>
<evidence type="ECO:0000313" key="7">
    <source>
        <dbReference type="EMBL" id="STD20825.1"/>
    </source>
</evidence>
<evidence type="ECO:0000256" key="4">
    <source>
        <dbReference type="ARBA" id="ARBA00023014"/>
    </source>
</evidence>
<organism evidence="7 8">
    <name type="scientific">Enterobacter asburiae</name>
    <dbReference type="NCBI Taxonomy" id="61645"/>
    <lineage>
        <taxon>Bacteria</taxon>
        <taxon>Pseudomonadati</taxon>
        <taxon>Pseudomonadota</taxon>
        <taxon>Gammaproteobacteria</taxon>
        <taxon>Enterobacterales</taxon>
        <taxon>Enterobacteriaceae</taxon>
        <taxon>Enterobacter</taxon>
        <taxon>Enterobacter cloacae complex</taxon>
    </lineage>
</organism>
<dbReference type="SUPFAM" id="SSF53732">
    <property type="entry name" value="Aconitase iron-sulfur domain"/>
    <property type="match status" value="1"/>
</dbReference>
<gene>
    <name evidence="7" type="primary">acnA_7</name>
    <name evidence="7" type="ORF">NCTC12123_02338</name>
</gene>
<dbReference type="GO" id="GO:0051536">
    <property type="term" value="F:iron-sulfur cluster binding"/>
    <property type="evidence" value="ECO:0007669"/>
    <property type="project" value="UniProtKB-KW"/>
</dbReference>
<comment type="catalytic activity">
    <reaction evidence="5">
        <text>citrate = D-threo-isocitrate</text>
        <dbReference type="Rhea" id="RHEA:10336"/>
        <dbReference type="ChEBI" id="CHEBI:15562"/>
        <dbReference type="ChEBI" id="CHEBI:16947"/>
        <dbReference type="EC" id="4.2.1.3"/>
    </reaction>
</comment>
<dbReference type="InterPro" id="IPR036008">
    <property type="entry name" value="Aconitase_4Fe-4S_dom"/>
</dbReference>
<dbReference type="Pfam" id="PF00330">
    <property type="entry name" value="Aconitase"/>
    <property type="match status" value="1"/>
</dbReference>
<evidence type="ECO:0000256" key="5">
    <source>
        <dbReference type="ARBA" id="ARBA00023501"/>
    </source>
</evidence>
<dbReference type="EC" id="4.2.1.3" evidence="1"/>
<dbReference type="Proteomes" id="UP000255163">
    <property type="component" value="Unassembled WGS sequence"/>
</dbReference>
<keyword evidence="3" id="KW-0408">Iron</keyword>
<evidence type="ECO:0000256" key="1">
    <source>
        <dbReference type="ARBA" id="ARBA00012926"/>
    </source>
</evidence>
<dbReference type="GO" id="GO:0003994">
    <property type="term" value="F:aconitate hydratase activity"/>
    <property type="evidence" value="ECO:0007669"/>
    <property type="project" value="UniProtKB-EC"/>
</dbReference>
<accession>A0A376F9Q8</accession>
<reference evidence="7 8" key="1">
    <citation type="submission" date="2018-06" db="EMBL/GenBank/DDBJ databases">
        <authorList>
            <consortium name="Pathogen Informatics"/>
            <person name="Doyle S."/>
        </authorList>
    </citation>
    <scope>NUCLEOTIDE SEQUENCE [LARGE SCALE GENOMIC DNA]</scope>
    <source>
        <strain evidence="7 8">NCTC12123</strain>
    </source>
</reference>
<feature type="domain" description="Aconitase/3-isopropylmalate dehydratase large subunit alpha/beta/alpha" evidence="6">
    <location>
        <begin position="72"/>
        <end position="181"/>
    </location>
</feature>
<dbReference type="GO" id="GO:0046872">
    <property type="term" value="F:metal ion binding"/>
    <property type="evidence" value="ECO:0007669"/>
    <property type="project" value="UniProtKB-KW"/>
</dbReference>
<proteinExistence type="predicted"/>
<dbReference type="AlphaFoldDB" id="A0A376F9Q8"/>
<keyword evidence="7" id="KW-0456">Lyase</keyword>
<name>A0A376F9Q8_ENTAS</name>
<evidence type="ECO:0000256" key="3">
    <source>
        <dbReference type="ARBA" id="ARBA00023004"/>
    </source>
</evidence>
<protein>
    <recommendedName>
        <fullName evidence="1">aconitate hydratase</fullName>
        <ecNumber evidence="1">4.2.1.3</ecNumber>
    </recommendedName>
</protein>
<dbReference type="EMBL" id="UFYI01000007">
    <property type="protein sequence ID" value="STD20825.1"/>
    <property type="molecule type" value="Genomic_DNA"/>
</dbReference>
<dbReference type="InterPro" id="IPR001030">
    <property type="entry name" value="Acoase/IPM_deHydtase_lsu_aba"/>
</dbReference>
<keyword evidence="2" id="KW-0479">Metal-binding</keyword>
<dbReference type="Gene3D" id="3.30.499.10">
    <property type="entry name" value="Aconitase, domain 3"/>
    <property type="match status" value="1"/>
</dbReference>
<evidence type="ECO:0000256" key="2">
    <source>
        <dbReference type="ARBA" id="ARBA00022723"/>
    </source>
</evidence>
<keyword evidence="4" id="KW-0411">Iron-sulfur</keyword>
<dbReference type="PANTHER" id="PTHR11670">
    <property type="entry name" value="ACONITASE/IRON-RESPONSIVE ELEMENT FAMILY MEMBER"/>
    <property type="match status" value="1"/>
</dbReference>
<dbReference type="InterPro" id="IPR006249">
    <property type="entry name" value="Aconitase/IRP2"/>
</dbReference>
<evidence type="ECO:0000259" key="6">
    <source>
        <dbReference type="Pfam" id="PF00330"/>
    </source>
</evidence>
<evidence type="ECO:0000313" key="8">
    <source>
        <dbReference type="Proteomes" id="UP000255163"/>
    </source>
</evidence>
<sequence length="185" mass="20687">MSLTLREASKDTLQAENKTWHYYSLPLAARTLGDISRLPKSLKVLLENLLRWQDGDSVTLDDIQALAGWLENAHADREIAYRPARVLMQDFTGVPAVVDLAAMREAVKRLGGDTAKVNPLSPVDLVIDHSVTVDRFGDDDAFGENVRLEMERNHERYVFLKWGQQAFSRFSVVPPGTGICHPGES</sequence>